<keyword evidence="2" id="KW-0472">Membrane</keyword>
<sequence length="384" mass="40108">MGIDDVSRTINVQSGFGFCTYLRSTFTIPRETSTQEDYHVSNRGPMHFGVDDVSRTVNRQTGTTYHTYSSNTLAIPRQTGSGFCVNPHSTLAIPRKTSTQGDYQLSEGGSMHMGTDDGSRSINAETCSALHTNQRSTITILIPRKTSTKANCHVSNGNSMHQVNAKTGIESDSQTSAVPQLEKEIFNVPIKDQYAQSNGVARNELPMILTSISLAGLFGIYAVVCCISFVTIFLKMARGGRGRGRVRTRGGIREGVRQGMHSSVGTDKQVVNQESSGFAPIPQAEPVVSEVGVGVGVAPGVQIHQSAPPSSVILGHPGVLPVPAASATTKAGSSGPAVFSDAVSGSTRQTVGSRSSGSAETATSSTPAGSGSGPRLGQSVYSGG</sequence>
<keyword evidence="2" id="KW-0812">Transmembrane</keyword>
<evidence type="ECO:0000256" key="2">
    <source>
        <dbReference type="SAM" id="Phobius"/>
    </source>
</evidence>
<proteinExistence type="predicted"/>
<accession>A0A7J7MTD8</accession>
<protein>
    <submittedName>
        <fullName evidence="3">Uncharacterized protein</fullName>
    </submittedName>
</protein>
<feature type="transmembrane region" description="Helical" evidence="2">
    <location>
        <begin position="212"/>
        <end position="234"/>
    </location>
</feature>
<feature type="non-terminal residue" evidence="3">
    <location>
        <position position="1"/>
    </location>
</feature>
<name>A0A7J7MTD8_9MAGN</name>
<feature type="region of interest" description="Disordered" evidence="1">
    <location>
        <begin position="326"/>
        <end position="384"/>
    </location>
</feature>
<dbReference type="AlphaFoldDB" id="A0A7J7MTD8"/>
<keyword evidence="4" id="KW-1185">Reference proteome</keyword>
<comment type="caution">
    <text evidence="3">The sequence shown here is derived from an EMBL/GenBank/DDBJ whole genome shotgun (WGS) entry which is preliminary data.</text>
</comment>
<dbReference type="EMBL" id="JACGCM010001237">
    <property type="protein sequence ID" value="KAF6158175.1"/>
    <property type="molecule type" value="Genomic_DNA"/>
</dbReference>
<keyword evidence="2" id="KW-1133">Transmembrane helix</keyword>
<dbReference type="Proteomes" id="UP000541444">
    <property type="component" value="Unassembled WGS sequence"/>
</dbReference>
<feature type="compositionally biased region" description="Low complexity" evidence="1">
    <location>
        <begin position="326"/>
        <end position="337"/>
    </location>
</feature>
<gene>
    <name evidence="3" type="ORF">GIB67_014969</name>
</gene>
<evidence type="ECO:0000256" key="1">
    <source>
        <dbReference type="SAM" id="MobiDB-lite"/>
    </source>
</evidence>
<feature type="compositionally biased region" description="Low complexity" evidence="1">
    <location>
        <begin position="352"/>
        <end position="369"/>
    </location>
</feature>
<reference evidence="3 4" key="1">
    <citation type="journal article" date="2020" name="IScience">
        <title>Genome Sequencing of the Endangered Kingdonia uniflora (Circaeasteraceae, Ranunculales) Reveals Potential Mechanisms of Evolutionary Specialization.</title>
        <authorList>
            <person name="Sun Y."/>
            <person name="Deng T."/>
            <person name="Zhang A."/>
            <person name="Moore M.J."/>
            <person name="Landis J.B."/>
            <person name="Lin N."/>
            <person name="Zhang H."/>
            <person name="Zhang X."/>
            <person name="Huang J."/>
            <person name="Zhang X."/>
            <person name="Sun H."/>
            <person name="Wang H."/>
        </authorList>
    </citation>
    <scope>NUCLEOTIDE SEQUENCE [LARGE SCALE GENOMIC DNA]</scope>
    <source>
        <strain evidence="3">TB1705</strain>
        <tissue evidence="3">Leaf</tissue>
    </source>
</reference>
<organism evidence="3 4">
    <name type="scientific">Kingdonia uniflora</name>
    <dbReference type="NCBI Taxonomy" id="39325"/>
    <lineage>
        <taxon>Eukaryota</taxon>
        <taxon>Viridiplantae</taxon>
        <taxon>Streptophyta</taxon>
        <taxon>Embryophyta</taxon>
        <taxon>Tracheophyta</taxon>
        <taxon>Spermatophyta</taxon>
        <taxon>Magnoliopsida</taxon>
        <taxon>Ranunculales</taxon>
        <taxon>Circaeasteraceae</taxon>
        <taxon>Kingdonia</taxon>
    </lineage>
</organism>
<evidence type="ECO:0000313" key="4">
    <source>
        <dbReference type="Proteomes" id="UP000541444"/>
    </source>
</evidence>
<evidence type="ECO:0000313" key="3">
    <source>
        <dbReference type="EMBL" id="KAF6158175.1"/>
    </source>
</evidence>